<dbReference type="SUPFAM" id="SSF55729">
    <property type="entry name" value="Acyl-CoA N-acyltransferases (Nat)"/>
    <property type="match status" value="1"/>
</dbReference>
<evidence type="ECO:0000313" key="2">
    <source>
        <dbReference type="EMBL" id="WMS87358.1"/>
    </source>
</evidence>
<evidence type="ECO:0000313" key="3">
    <source>
        <dbReference type="Proteomes" id="UP001239782"/>
    </source>
</evidence>
<proteinExistence type="predicted"/>
<dbReference type="EMBL" id="CP133548">
    <property type="protein sequence ID" value="WMS87358.1"/>
    <property type="molecule type" value="Genomic_DNA"/>
</dbReference>
<feature type="domain" description="N-acetyltransferase" evidence="1">
    <location>
        <begin position="9"/>
        <end position="179"/>
    </location>
</feature>
<dbReference type="PANTHER" id="PTHR43792:SF1">
    <property type="entry name" value="N-ACETYLTRANSFERASE DOMAIN-CONTAINING PROTEIN"/>
    <property type="match status" value="1"/>
</dbReference>
<protein>
    <submittedName>
        <fullName evidence="2">GNAT family N-acetyltransferase</fullName>
    </submittedName>
</protein>
<dbReference type="Gene3D" id="3.40.630.30">
    <property type="match status" value="1"/>
</dbReference>
<dbReference type="InterPro" id="IPR016181">
    <property type="entry name" value="Acyl_CoA_acyltransferase"/>
</dbReference>
<dbReference type="InterPro" id="IPR051531">
    <property type="entry name" value="N-acetyltransferase"/>
</dbReference>
<sequence length="180" mass="21021">MKVDASERLIYELMDESHANDLYELDQDPEVMRYITDGKISTWETINDVLIPRMLRYRNPELGWGIWRVALKDSNEFIGWVLVRPMNFFSEQRNDNDIELGWRFKRSTWGQGFATEAATQVMRALEQQCPPESFSAIAIPDNHGSINVMTKLGMNYIKTDWHRDPIGDVKVVFYTRELGV</sequence>
<dbReference type="RefSeq" id="WP_309202499.1">
    <property type="nucleotide sequence ID" value="NZ_CP133548.1"/>
</dbReference>
<dbReference type="Proteomes" id="UP001239782">
    <property type="component" value="Chromosome"/>
</dbReference>
<keyword evidence="3" id="KW-1185">Reference proteome</keyword>
<accession>A0AA51RTT1</accession>
<dbReference type="KEGG" id="plei:Q9312_00160"/>
<dbReference type="GO" id="GO:0016747">
    <property type="term" value="F:acyltransferase activity, transferring groups other than amino-acyl groups"/>
    <property type="evidence" value="ECO:0007669"/>
    <property type="project" value="InterPro"/>
</dbReference>
<evidence type="ECO:0000259" key="1">
    <source>
        <dbReference type="PROSITE" id="PS51186"/>
    </source>
</evidence>
<name>A0AA51RTT1_9GAMM</name>
<dbReference type="PANTHER" id="PTHR43792">
    <property type="entry name" value="GNAT FAMILY, PUTATIVE (AFU_ORTHOLOGUE AFUA_3G00765)-RELATED-RELATED"/>
    <property type="match status" value="1"/>
</dbReference>
<dbReference type="PROSITE" id="PS51186">
    <property type="entry name" value="GNAT"/>
    <property type="match status" value="1"/>
</dbReference>
<dbReference type="AlphaFoldDB" id="A0AA51RTT1"/>
<reference evidence="2 3" key="1">
    <citation type="submission" date="2023-08" db="EMBL/GenBank/DDBJ databases">
        <title>Pleionea litopenaei sp. nov., isolated from stomach of juvenile Litopenaeus vannamei.</title>
        <authorList>
            <person name="Rho A.M."/>
            <person name="Hwang C.Y."/>
        </authorList>
    </citation>
    <scope>NUCLEOTIDE SEQUENCE [LARGE SCALE GENOMIC DNA]</scope>
    <source>
        <strain evidence="2 3">HL-JVS1</strain>
    </source>
</reference>
<dbReference type="Pfam" id="PF13302">
    <property type="entry name" value="Acetyltransf_3"/>
    <property type="match status" value="1"/>
</dbReference>
<dbReference type="InterPro" id="IPR000182">
    <property type="entry name" value="GNAT_dom"/>
</dbReference>
<gene>
    <name evidence="2" type="ORF">Q9312_00160</name>
</gene>
<organism evidence="2 3">
    <name type="scientific">Pleionea litopenaei</name>
    <dbReference type="NCBI Taxonomy" id="3070815"/>
    <lineage>
        <taxon>Bacteria</taxon>
        <taxon>Pseudomonadati</taxon>
        <taxon>Pseudomonadota</taxon>
        <taxon>Gammaproteobacteria</taxon>
        <taxon>Oceanospirillales</taxon>
        <taxon>Pleioneaceae</taxon>
        <taxon>Pleionea</taxon>
    </lineage>
</organism>